<evidence type="ECO:0000256" key="3">
    <source>
        <dbReference type="ARBA" id="ARBA00093206"/>
    </source>
</evidence>
<evidence type="ECO:0000256" key="2">
    <source>
        <dbReference type="ARBA" id="ARBA00093202"/>
    </source>
</evidence>
<reference evidence="9" key="1">
    <citation type="submission" date="2023-09" db="UniProtKB">
        <authorList>
            <consortium name="Ensembl"/>
        </authorList>
    </citation>
    <scope>IDENTIFICATION</scope>
</reference>
<comment type="catalytic activity">
    <reaction evidence="5">
        <text>3,3'-diiodo-L-thyronine sulfate + iodide + A + H(+) = 3,3',5'-triiodo-L-thyronine sulfate + AH2</text>
        <dbReference type="Rhea" id="RHEA:83831"/>
        <dbReference type="ChEBI" id="CHEBI:13193"/>
        <dbReference type="ChEBI" id="CHEBI:15378"/>
        <dbReference type="ChEBI" id="CHEBI:16382"/>
        <dbReference type="ChEBI" id="CHEBI:17499"/>
        <dbReference type="ChEBI" id="CHEBI:176513"/>
        <dbReference type="ChEBI" id="CHEBI:176515"/>
    </reaction>
    <physiologicalReaction direction="right-to-left" evidence="5">
        <dbReference type="Rhea" id="RHEA:83833"/>
    </physiologicalReaction>
</comment>
<sequence length="230" mass="26184">MFLQKILLYLSTACMFCYMLGLFLMLAILQFFSPSLAKKFILRMGEKITMTQNPRFNYEDWGLTFMSLAFIKTASFHMWLSLGEEAFVGGEAPDSPVVTMDREKTSISKYFKGNRALFKQLVKDFSDVADFLVIYIAEAHSTDGWAFKNNYDINQHQSLEDRLSAAQVLVQSEPLCPVVVDEMTDVTTIQYGALPERLYILQAGNVLYKGGKGPWGYNPAEVRSFLEKIK</sequence>
<accession>A0A3B4FIP3</accession>
<dbReference type="PANTHER" id="PTHR11781:SF22">
    <property type="entry name" value="TYPE I IODOTHYRONINE DEIODINASE"/>
    <property type="match status" value="1"/>
</dbReference>
<keyword evidence="8" id="KW-0560">Oxidoreductase</keyword>
<evidence type="ECO:0000256" key="7">
    <source>
        <dbReference type="ARBA" id="ARBA00093242"/>
    </source>
</evidence>
<evidence type="ECO:0000256" key="1">
    <source>
        <dbReference type="ARBA" id="ARBA00093186"/>
    </source>
</evidence>
<dbReference type="GO" id="GO:0061074">
    <property type="term" value="P:regulation of neural retina development"/>
    <property type="evidence" value="ECO:0007669"/>
    <property type="project" value="Ensembl"/>
</dbReference>
<comment type="function">
    <text evidence="8">Responsible for the deiodination of T4 (3,5,3',5'-tetraiodothyronine).</text>
</comment>
<comment type="catalytic activity">
    <reaction evidence="1">
        <text>3-iodo-L-thyronine + iodide + A + H(+) = 3,3'-diiodo-L-thyronine + AH2</text>
        <dbReference type="Rhea" id="RHEA:83783"/>
        <dbReference type="ChEBI" id="CHEBI:13193"/>
        <dbReference type="ChEBI" id="CHEBI:15378"/>
        <dbReference type="ChEBI" id="CHEBI:16382"/>
        <dbReference type="ChEBI" id="CHEBI:17499"/>
        <dbReference type="ChEBI" id="CHEBI:176514"/>
        <dbReference type="ChEBI" id="CHEBI:232627"/>
    </reaction>
    <physiologicalReaction direction="right-to-left" evidence="1">
        <dbReference type="Rhea" id="RHEA:83785"/>
    </physiologicalReaction>
</comment>
<organism evidence="9">
    <name type="scientific">Pundamilia nyererei</name>
    <dbReference type="NCBI Taxonomy" id="303518"/>
    <lineage>
        <taxon>Eukaryota</taxon>
        <taxon>Metazoa</taxon>
        <taxon>Chordata</taxon>
        <taxon>Craniata</taxon>
        <taxon>Vertebrata</taxon>
        <taxon>Euteleostomi</taxon>
        <taxon>Actinopterygii</taxon>
        <taxon>Neopterygii</taxon>
        <taxon>Teleostei</taxon>
        <taxon>Neoteleostei</taxon>
        <taxon>Acanthomorphata</taxon>
        <taxon>Ovalentaria</taxon>
        <taxon>Cichlomorphae</taxon>
        <taxon>Cichliformes</taxon>
        <taxon>Cichlidae</taxon>
        <taxon>African cichlids</taxon>
        <taxon>Pseudocrenilabrinae</taxon>
        <taxon>Haplochromini</taxon>
        <taxon>Pundamilia</taxon>
    </lineage>
</organism>
<dbReference type="InterPro" id="IPR000643">
    <property type="entry name" value="Iodothyronine_deiodinase"/>
</dbReference>
<dbReference type="AlphaFoldDB" id="A0A3B4FIP3"/>
<comment type="catalytic activity">
    <reaction evidence="7">
        <text>3-iodothyronamine + iodide + A + H(+) = 3,3'-diiodothyronamine + AH2</text>
        <dbReference type="Rhea" id="RHEA:83827"/>
        <dbReference type="ChEBI" id="CHEBI:13193"/>
        <dbReference type="ChEBI" id="CHEBI:15378"/>
        <dbReference type="ChEBI" id="CHEBI:16382"/>
        <dbReference type="ChEBI" id="CHEBI:17499"/>
        <dbReference type="ChEBI" id="CHEBI:231647"/>
        <dbReference type="ChEBI" id="CHEBI:233341"/>
    </reaction>
    <physiologicalReaction direction="right-to-left" evidence="7">
        <dbReference type="Rhea" id="RHEA:83829"/>
    </physiologicalReaction>
</comment>
<evidence type="ECO:0000256" key="8">
    <source>
        <dbReference type="RuleBase" id="RU000676"/>
    </source>
</evidence>
<comment type="catalytic activity">
    <reaction evidence="4">
        <text>3'-iodothyronamine + iodide + A + H(+) = 3',5'-diiodothyronamine + AH2</text>
        <dbReference type="Rhea" id="RHEA:83803"/>
        <dbReference type="ChEBI" id="CHEBI:13193"/>
        <dbReference type="ChEBI" id="CHEBI:15378"/>
        <dbReference type="ChEBI" id="CHEBI:16382"/>
        <dbReference type="ChEBI" id="CHEBI:17499"/>
        <dbReference type="ChEBI" id="CHEBI:233339"/>
        <dbReference type="ChEBI" id="CHEBI:233342"/>
    </reaction>
    <physiologicalReaction direction="right-to-left" evidence="4">
        <dbReference type="Rhea" id="RHEA:83805"/>
    </physiologicalReaction>
</comment>
<keyword evidence="8" id="KW-0893">Thyroid hormones biosynthesis</keyword>
<evidence type="ECO:0000313" key="9">
    <source>
        <dbReference type="Ensembl" id="ENSPNYP00000009041.1"/>
    </source>
</evidence>
<dbReference type="GO" id="GO:0042404">
    <property type="term" value="P:thyroid hormone catabolic process"/>
    <property type="evidence" value="ECO:0007669"/>
    <property type="project" value="UniProtKB-ARBA"/>
</dbReference>
<dbReference type="PIRSF" id="PIRSF001330">
    <property type="entry name" value="IOD"/>
    <property type="match status" value="1"/>
</dbReference>
<dbReference type="GO" id="GO:0004800">
    <property type="term" value="F:thyroxine 5'-deiodinase activity"/>
    <property type="evidence" value="ECO:0007669"/>
    <property type="project" value="InterPro"/>
</dbReference>
<proteinExistence type="inferred from homology"/>
<evidence type="ECO:0000256" key="4">
    <source>
        <dbReference type="ARBA" id="ARBA00093210"/>
    </source>
</evidence>
<comment type="catalytic activity">
    <reaction evidence="2">
        <text>3,3',5'-triiodo-L-thyronine sulfate + iodide + A + H(+) = L-thyroxine sulfate + AH2</text>
        <dbReference type="Rhea" id="RHEA:83835"/>
        <dbReference type="ChEBI" id="CHEBI:13193"/>
        <dbReference type="ChEBI" id="CHEBI:15378"/>
        <dbReference type="ChEBI" id="CHEBI:16382"/>
        <dbReference type="ChEBI" id="CHEBI:17499"/>
        <dbReference type="ChEBI" id="CHEBI:176512"/>
        <dbReference type="ChEBI" id="CHEBI:176513"/>
    </reaction>
    <physiologicalReaction direction="right-to-left" evidence="2">
        <dbReference type="Rhea" id="RHEA:83837"/>
    </physiologicalReaction>
</comment>
<dbReference type="Pfam" id="PF00837">
    <property type="entry name" value="T4_deiodinase"/>
    <property type="match status" value="2"/>
</dbReference>
<dbReference type="Ensembl" id="ENSPNYT00000009250.1">
    <property type="protein sequence ID" value="ENSPNYP00000009041.1"/>
    <property type="gene ID" value="ENSPNYG00000006877.1"/>
</dbReference>
<name>A0A3B4FIP3_9CICH</name>
<evidence type="ECO:0000256" key="5">
    <source>
        <dbReference type="ARBA" id="ARBA00093219"/>
    </source>
</evidence>
<dbReference type="GO" id="GO:0042446">
    <property type="term" value="P:hormone biosynthetic process"/>
    <property type="evidence" value="ECO:0007669"/>
    <property type="project" value="UniProtKB-KW"/>
</dbReference>
<dbReference type="STRING" id="303518.ENSPNYP00000009041"/>
<keyword evidence="8" id="KW-0712">Selenocysteine</keyword>
<evidence type="ECO:0000256" key="6">
    <source>
        <dbReference type="ARBA" id="ARBA00093236"/>
    </source>
</evidence>
<dbReference type="Gene3D" id="3.40.30.10">
    <property type="entry name" value="Glutaredoxin"/>
    <property type="match status" value="1"/>
</dbReference>
<protein>
    <recommendedName>
        <fullName evidence="8">Iodothyronine deiodinase</fullName>
    </recommendedName>
</protein>
<comment type="catalytic activity">
    <reaction evidence="3">
        <text>3,3'-diiodo-L-thyronine sulfate + iodide + A + H(+) = 3,3',5-triiodo-L-thyronine sulfate + AH2</text>
        <dbReference type="Rhea" id="RHEA:83751"/>
        <dbReference type="ChEBI" id="CHEBI:13193"/>
        <dbReference type="ChEBI" id="CHEBI:15378"/>
        <dbReference type="ChEBI" id="CHEBI:16382"/>
        <dbReference type="ChEBI" id="CHEBI:17499"/>
        <dbReference type="ChEBI" id="CHEBI:176511"/>
        <dbReference type="ChEBI" id="CHEBI:176515"/>
    </reaction>
    <physiologicalReaction direction="right-to-left" evidence="3">
        <dbReference type="Rhea" id="RHEA:83753"/>
    </physiologicalReaction>
</comment>
<dbReference type="GeneTree" id="ENSGT00940000154482"/>
<comment type="similarity">
    <text evidence="8">Belongs to the iodothyronine deiodinase family.</text>
</comment>
<dbReference type="PANTHER" id="PTHR11781">
    <property type="entry name" value="IODOTHYRONINE DEIODINASE"/>
    <property type="match status" value="1"/>
</dbReference>
<comment type="catalytic activity">
    <reaction evidence="6">
        <text>3,3'-diiodothyronamine + iodide + A + H(+) = 3,3',5'-triiodothyronamine + AH2</text>
        <dbReference type="Rhea" id="RHEA:83795"/>
        <dbReference type="ChEBI" id="CHEBI:13193"/>
        <dbReference type="ChEBI" id="CHEBI:15378"/>
        <dbReference type="ChEBI" id="CHEBI:16382"/>
        <dbReference type="ChEBI" id="CHEBI:17499"/>
        <dbReference type="ChEBI" id="CHEBI:233341"/>
        <dbReference type="ChEBI" id="CHEBI:233343"/>
    </reaction>
    <physiologicalReaction direction="right-to-left" evidence="6">
        <dbReference type="Rhea" id="RHEA:83797"/>
    </physiologicalReaction>
</comment>